<name>A0A0E9WLY2_ANGAN</name>
<dbReference type="AlphaFoldDB" id="A0A0E9WLY2"/>
<sequence>MTVTEIRTCTIGRFVGATCLITAVLNTALSFRICNCRFSHHVPTRGRNWRCPLWGSWGFFLSDQHRIY</sequence>
<evidence type="ECO:0000313" key="1">
    <source>
        <dbReference type="EMBL" id="JAH91404.1"/>
    </source>
</evidence>
<organism evidence="1">
    <name type="scientific">Anguilla anguilla</name>
    <name type="common">European freshwater eel</name>
    <name type="synonym">Muraena anguilla</name>
    <dbReference type="NCBI Taxonomy" id="7936"/>
    <lineage>
        <taxon>Eukaryota</taxon>
        <taxon>Metazoa</taxon>
        <taxon>Chordata</taxon>
        <taxon>Craniata</taxon>
        <taxon>Vertebrata</taxon>
        <taxon>Euteleostomi</taxon>
        <taxon>Actinopterygii</taxon>
        <taxon>Neopterygii</taxon>
        <taxon>Teleostei</taxon>
        <taxon>Anguilliformes</taxon>
        <taxon>Anguillidae</taxon>
        <taxon>Anguilla</taxon>
    </lineage>
</organism>
<reference evidence="1" key="1">
    <citation type="submission" date="2014-11" db="EMBL/GenBank/DDBJ databases">
        <authorList>
            <person name="Amaro Gonzalez C."/>
        </authorList>
    </citation>
    <scope>NUCLEOTIDE SEQUENCE</scope>
</reference>
<reference evidence="1" key="2">
    <citation type="journal article" date="2015" name="Fish Shellfish Immunol.">
        <title>Early steps in the European eel (Anguilla anguilla)-Vibrio vulnificus interaction in the gills: Role of the RtxA13 toxin.</title>
        <authorList>
            <person name="Callol A."/>
            <person name="Pajuelo D."/>
            <person name="Ebbesson L."/>
            <person name="Teles M."/>
            <person name="MacKenzie S."/>
            <person name="Amaro C."/>
        </authorList>
    </citation>
    <scope>NUCLEOTIDE SEQUENCE</scope>
</reference>
<dbReference type="EMBL" id="GBXM01017173">
    <property type="protein sequence ID" value="JAH91404.1"/>
    <property type="molecule type" value="Transcribed_RNA"/>
</dbReference>
<accession>A0A0E9WLY2</accession>
<proteinExistence type="predicted"/>
<protein>
    <submittedName>
        <fullName evidence="1">Uncharacterized protein</fullName>
    </submittedName>
</protein>